<name>A0A198GQ84_9GAMM</name>
<dbReference type="SUPFAM" id="SSF53850">
    <property type="entry name" value="Periplasmic binding protein-like II"/>
    <property type="match status" value="1"/>
</dbReference>
<keyword evidence="5 6" id="KW-0449">Lipoprotein</keyword>
<proteinExistence type="inferred from homology"/>
<evidence type="ECO:0000256" key="1">
    <source>
        <dbReference type="ARBA" id="ARBA00004193"/>
    </source>
</evidence>
<dbReference type="PANTHER" id="PTHR30429:SF1">
    <property type="entry name" value="D-METHIONINE-BINDING LIPOPROTEIN METQ-RELATED"/>
    <property type="match status" value="1"/>
</dbReference>
<keyword evidence="8" id="KW-1185">Reference proteome</keyword>
<organism evidence="7 8">
    <name type="scientific">Proteus myxofaciens ATCC 19692</name>
    <dbReference type="NCBI Taxonomy" id="1354337"/>
    <lineage>
        <taxon>Bacteria</taxon>
        <taxon>Pseudomonadati</taxon>
        <taxon>Pseudomonadota</taxon>
        <taxon>Gammaproteobacteria</taxon>
        <taxon>Enterobacterales</taxon>
        <taxon>Morganellaceae</taxon>
        <taxon>Proteus</taxon>
    </lineage>
</organism>
<evidence type="ECO:0000256" key="2">
    <source>
        <dbReference type="ARBA" id="ARBA00022729"/>
    </source>
</evidence>
<dbReference type="PATRIC" id="fig|1354337.4.peg.56"/>
<dbReference type="STRING" id="1354337.M983_0053"/>
<dbReference type="PIRSF" id="PIRSF002854">
    <property type="entry name" value="MetQ"/>
    <property type="match status" value="1"/>
</dbReference>
<comment type="caution">
    <text evidence="7">The sequence shown here is derived from an EMBL/GenBank/DDBJ whole genome shotgun (WGS) entry which is preliminary data.</text>
</comment>
<dbReference type="Pfam" id="PF03180">
    <property type="entry name" value="Lipoprotein_9"/>
    <property type="match status" value="1"/>
</dbReference>
<dbReference type="OrthoDB" id="9812878at2"/>
<reference evidence="7 8" key="1">
    <citation type="submission" date="2016-04" db="EMBL/GenBank/DDBJ databases">
        <title>ATOL: Assembling a taxonomically balanced genome-scale reconstruction of the evolutionary history of the Enterobacteriaceae.</title>
        <authorList>
            <person name="Plunkett G.III."/>
            <person name="Neeno-Eckwall E.C."/>
            <person name="Glasner J.D."/>
            <person name="Perna N.T."/>
        </authorList>
    </citation>
    <scope>NUCLEOTIDE SEQUENCE [LARGE SCALE GENOMIC DNA]</scope>
    <source>
        <strain evidence="7 8">ATCC 19692</strain>
    </source>
</reference>
<dbReference type="Gene3D" id="3.40.190.10">
    <property type="entry name" value="Periplasmic binding protein-like II"/>
    <property type="match status" value="2"/>
</dbReference>
<evidence type="ECO:0000256" key="3">
    <source>
        <dbReference type="ARBA" id="ARBA00023136"/>
    </source>
</evidence>
<keyword evidence="4" id="KW-0564">Palmitate</keyword>
<dbReference type="GO" id="GO:0005886">
    <property type="term" value="C:plasma membrane"/>
    <property type="evidence" value="ECO:0007669"/>
    <property type="project" value="UniProtKB-SubCell"/>
</dbReference>
<dbReference type="PANTHER" id="PTHR30429">
    <property type="entry name" value="D-METHIONINE-BINDING LIPOPROTEIN METQ"/>
    <property type="match status" value="1"/>
</dbReference>
<dbReference type="NCBIfam" id="TIGR00363">
    <property type="entry name" value="MetQ/NlpA family lipoprotein"/>
    <property type="match status" value="1"/>
</dbReference>
<evidence type="ECO:0000313" key="7">
    <source>
        <dbReference type="EMBL" id="OAT39228.1"/>
    </source>
</evidence>
<dbReference type="CDD" id="cd13598">
    <property type="entry name" value="PBP2_lipoprotein_IlpA_like"/>
    <property type="match status" value="1"/>
</dbReference>
<evidence type="ECO:0000256" key="5">
    <source>
        <dbReference type="ARBA" id="ARBA00023288"/>
    </source>
</evidence>
<evidence type="ECO:0000313" key="8">
    <source>
        <dbReference type="Proteomes" id="UP000094023"/>
    </source>
</evidence>
<comment type="subcellular location">
    <subcellularLocation>
        <location evidence="1">Cell membrane</location>
        <topology evidence="1">Lipid-anchor</topology>
    </subcellularLocation>
</comment>
<gene>
    <name evidence="7" type="ORF">M983_0053</name>
</gene>
<accession>A0A198GQ84</accession>
<dbReference type="Proteomes" id="UP000094023">
    <property type="component" value="Unassembled WGS sequence"/>
</dbReference>
<dbReference type="InterPro" id="IPR004872">
    <property type="entry name" value="Lipoprotein_NlpA"/>
</dbReference>
<dbReference type="EMBL" id="LXEN01000004">
    <property type="protein sequence ID" value="OAT39228.1"/>
    <property type="molecule type" value="Genomic_DNA"/>
</dbReference>
<protein>
    <recommendedName>
        <fullName evidence="6">Lipoprotein</fullName>
    </recommendedName>
</protein>
<sequence>MKQIITGLLIASISFFTISCLQEDTNKVRVAINTGPDELIWDEIIHVAKMTEGLDVEVVAYNNYIQPNEALQKKEVDANAFQSIPYLELQMQEHNYKFNIASKTFLFPLAAYSKKISDINELKEGALIAISNDANIRGRALLLLEKENLITLKDGVGFLARPKDILYNPKSLQFIEVDTPQLADKLNDPSISMAIINNNFSSQAGLLATRDGLILENKNSPYANVIVTRVDNMNDEKIQKLISVLHSKSIELKVKEVYKGDAIKAW</sequence>
<evidence type="ECO:0000256" key="4">
    <source>
        <dbReference type="ARBA" id="ARBA00023139"/>
    </source>
</evidence>
<comment type="similarity">
    <text evidence="6">Belongs to the nlpA lipoprotein family.</text>
</comment>
<dbReference type="RefSeq" id="WP_066745229.1">
    <property type="nucleotide sequence ID" value="NZ_LXEN01000004.1"/>
</dbReference>
<dbReference type="AlphaFoldDB" id="A0A198GQ84"/>
<evidence type="ECO:0000256" key="6">
    <source>
        <dbReference type="PIRNR" id="PIRNR002854"/>
    </source>
</evidence>
<keyword evidence="2" id="KW-0732">Signal</keyword>
<dbReference type="PROSITE" id="PS51257">
    <property type="entry name" value="PROKAR_LIPOPROTEIN"/>
    <property type="match status" value="1"/>
</dbReference>
<keyword evidence="3" id="KW-0472">Membrane</keyword>